<dbReference type="Proteomes" id="UP001140234">
    <property type="component" value="Unassembled WGS sequence"/>
</dbReference>
<sequence length="439" mass="48091">MAYPRRRTVWLLRAAWLALLLYGEVGVFYYRVARCPWPDTPSRTLATTDGRPVRVAIVADPQIVDHYSYGQTGVLLRTVEFFTDIYIRKAYTALQQLRRPSTAVFLGDLMDGGREWAGDAWLAEYTRYRSIFANRSPGAMRVYEMAGNHDIGIGNTVVDVALERFQELVGPTNQVFEAGGHQIILLDTLTLESDSARVSSGSRQLVERLERERIAGIHTPRVLFTHVPLWRPPGTLCGPLRQTSRELTDGRGYQFRNQLFQNTTLRLLEAIAPDVVFSGDDHDTCIVEHAVPATGKRVTEHTVGAFGWAGGVPVPSYALLTLHPPVPGSGGSGGGGASFAVQHCFLPYQLGTYKCYAAALVLSLLAAAAASCRVRWGWAGSGYLKVLHPPGLPPPATARPRWRGACCGPLALRVARIIVDVAKVAVPAYAVCLIWPFIA</sequence>
<comment type="caution">
    <text evidence="1">The sequence shown here is derived from an EMBL/GenBank/DDBJ whole genome shotgun (WGS) entry which is preliminary data.</text>
</comment>
<name>A0ACC1K429_9FUNG</name>
<accession>A0ACC1K429</accession>
<proteinExistence type="predicted"/>
<reference evidence="1" key="1">
    <citation type="submission" date="2022-07" db="EMBL/GenBank/DDBJ databases">
        <title>Phylogenomic reconstructions and comparative analyses of Kickxellomycotina fungi.</title>
        <authorList>
            <person name="Reynolds N.K."/>
            <person name="Stajich J.E."/>
            <person name="Barry K."/>
            <person name="Grigoriev I.V."/>
            <person name="Crous P."/>
            <person name="Smith M.E."/>
        </authorList>
    </citation>
    <scope>NUCLEOTIDE SEQUENCE</scope>
    <source>
        <strain evidence="1">CBS 109366</strain>
    </source>
</reference>
<organism evidence="1 2">
    <name type="scientific">Coemansia nantahalensis</name>
    <dbReference type="NCBI Taxonomy" id="2789366"/>
    <lineage>
        <taxon>Eukaryota</taxon>
        <taxon>Fungi</taxon>
        <taxon>Fungi incertae sedis</taxon>
        <taxon>Zoopagomycota</taxon>
        <taxon>Kickxellomycotina</taxon>
        <taxon>Kickxellomycetes</taxon>
        <taxon>Kickxellales</taxon>
        <taxon>Kickxellaceae</taxon>
        <taxon>Coemansia</taxon>
    </lineage>
</organism>
<dbReference type="EMBL" id="JANBUJ010000254">
    <property type="protein sequence ID" value="KAJ2773229.1"/>
    <property type="molecule type" value="Genomic_DNA"/>
</dbReference>
<keyword evidence="2" id="KW-1185">Reference proteome</keyword>
<evidence type="ECO:0000313" key="2">
    <source>
        <dbReference type="Proteomes" id="UP001140234"/>
    </source>
</evidence>
<gene>
    <name evidence="1" type="ORF">IWQ57_001402</name>
</gene>
<evidence type="ECO:0000313" key="1">
    <source>
        <dbReference type="EMBL" id="KAJ2773229.1"/>
    </source>
</evidence>
<protein>
    <submittedName>
        <fullName evidence="1">Uncharacterized protein</fullName>
    </submittedName>
</protein>